<name>E8N8Y8_MICTS</name>
<dbReference type="InterPro" id="IPR041223">
    <property type="entry name" value="ApeA_NTD"/>
</dbReference>
<dbReference type="RefSeq" id="WP_013583324.1">
    <property type="nucleotide sequence ID" value="NC_015125.1"/>
</dbReference>
<evidence type="ECO:0000313" key="5">
    <source>
        <dbReference type="Proteomes" id="UP000008975"/>
    </source>
</evidence>
<dbReference type="STRING" id="979556.MTES_0233"/>
<dbReference type="Proteomes" id="UP000008975">
    <property type="component" value="Chromosome"/>
</dbReference>
<evidence type="ECO:0000259" key="2">
    <source>
        <dbReference type="Pfam" id="PF18739"/>
    </source>
</evidence>
<gene>
    <name evidence="4" type="ordered locus">MTES_0233</name>
</gene>
<evidence type="ECO:0000313" key="4">
    <source>
        <dbReference type="EMBL" id="BAJ73197.1"/>
    </source>
</evidence>
<evidence type="ECO:0000256" key="1">
    <source>
        <dbReference type="SAM" id="MobiDB-lite"/>
    </source>
</evidence>
<organism evidence="4 5">
    <name type="scientific">Microbacterium testaceum (strain StLB037)</name>
    <dbReference type="NCBI Taxonomy" id="979556"/>
    <lineage>
        <taxon>Bacteria</taxon>
        <taxon>Bacillati</taxon>
        <taxon>Actinomycetota</taxon>
        <taxon>Actinomycetes</taxon>
        <taxon>Micrococcales</taxon>
        <taxon>Microbacteriaceae</taxon>
        <taxon>Microbacterium</taxon>
    </lineage>
</organism>
<feature type="region of interest" description="Disordered" evidence="1">
    <location>
        <begin position="1"/>
        <end position="20"/>
    </location>
</feature>
<feature type="domain" description="ApeA N-terminal" evidence="3">
    <location>
        <begin position="28"/>
        <end position="292"/>
    </location>
</feature>
<dbReference type="OrthoDB" id="5087769at2"/>
<dbReference type="AlphaFoldDB" id="E8N8Y8"/>
<dbReference type="eggNOG" id="ENOG5033CXC">
    <property type="taxonomic scope" value="Bacteria"/>
</dbReference>
<protein>
    <submittedName>
        <fullName evidence="4">Reverse gyrase</fullName>
    </submittedName>
</protein>
<dbReference type="EMBL" id="AP012052">
    <property type="protein sequence ID" value="BAJ73197.1"/>
    <property type="molecule type" value="Genomic_DNA"/>
</dbReference>
<accession>E8N8Y8</accession>
<dbReference type="HOGENOM" id="CLU_615110_0_0_11"/>
<feature type="domain" description="Apea-like HEPN" evidence="2">
    <location>
        <begin position="353"/>
        <end position="426"/>
    </location>
</feature>
<dbReference type="KEGG" id="mts:MTES_0233"/>
<reference key="2">
    <citation type="submission" date="2011-02" db="EMBL/GenBank/DDBJ databases">
        <title>Genome sequence of Microbacterium testaceum StLB037.</title>
        <authorList>
            <person name="Morohoshi T."/>
            <person name="Wang W.Z."/>
            <person name="Someya N."/>
            <person name="Ikeda T."/>
        </authorList>
    </citation>
    <scope>NUCLEOTIDE SEQUENCE</scope>
    <source>
        <strain>StLB037</strain>
    </source>
</reference>
<proteinExistence type="predicted"/>
<dbReference type="Pfam" id="PF18739">
    <property type="entry name" value="HEPN_Apea"/>
    <property type="match status" value="1"/>
</dbReference>
<sequence>MPNELLTGTRRTGDFFDNDPDTPTTRVALERSDEGISIEVGWSTRESPYARWFVGKTGLELPPAQPPEPKDAPKRVLFHDSHGSVLLVGCYPRGFHANIWGPGTGRLWARAAIMGVEEIVAFDEPHGLQSEISGLREWLGISSWARTQDIDLRESRVQVSIDSVENPMITVGTVHGLTLQFRPGRGIKIEQGEDRVVLNDLVRCTTESASAQQWDAHLQVHKGVRDLLVLSRWWEESCVPVRATRNDDPMRTLDGRTHGIQWREVVVPNDERKKPPRTYRQHLIPYSELGESGVASWLALRDDFARALDPVISSIDLPGATPFTRLAHTGPGLEALGYLLAVRDGMTERKAGQQPLNERLNRILDNVGECLPFDGPTWADDTVRVYNGVKHANRAAPDIVDILNVWRQAVLVVRAWVALELGADQTELTRRLAEDRQAIPYEKRTS</sequence>
<dbReference type="InterPro" id="IPR041229">
    <property type="entry name" value="HEPN_Apea"/>
</dbReference>
<reference evidence="4 5" key="1">
    <citation type="journal article" date="2011" name="J. Bacteriol.">
        <title>Genome sequence of Microbacterium testaceum StLB037, an N-acylhomoserine lactone-degrading bacterium isolated from potato leaves.</title>
        <authorList>
            <person name="Morohoshi T."/>
            <person name="Wang W.-Z."/>
            <person name="Someya N."/>
            <person name="Ikeda T."/>
        </authorList>
    </citation>
    <scope>NUCLEOTIDE SEQUENCE [LARGE SCALE GENOMIC DNA]</scope>
    <source>
        <strain evidence="4 5">StLB037</strain>
    </source>
</reference>
<evidence type="ECO:0000259" key="3">
    <source>
        <dbReference type="Pfam" id="PF18862"/>
    </source>
</evidence>
<dbReference type="Pfam" id="PF18862">
    <property type="entry name" value="ApeA_NTD1"/>
    <property type="match status" value="1"/>
</dbReference>